<keyword evidence="6" id="KW-0808">Transferase</keyword>
<dbReference type="KEGG" id="adl:AURDEDRAFT_175731"/>
<dbReference type="GO" id="GO:0008270">
    <property type="term" value="F:zinc ion binding"/>
    <property type="evidence" value="ECO:0007669"/>
    <property type="project" value="UniProtKB-KW"/>
</dbReference>
<evidence type="ECO:0000256" key="2">
    <source>
        <dbReference type="ARBA" id="ARBA00004229"/>
    </source>
</evidence>
<gene>
    <name evidence="20" type="ORF">AURDEDRAFT_175731</name>
</gene>
<dbReference type="Pfam" id="PF01753">
    <property type="entry name" value="zf-MYND"/>
    <property type="match status" value="1"/>
</dbReference>
<keyword evidence="12" id="KW-0809">Transit peptide</keyword>
<name>J0LEG9_AURST</name>
<evidence type="ECO:0000313" key="20">
    <source>
        <dbReference type="EMBL" id="EJD35201.1"/>
    </source>
</evidence>
<comment type="pathway">
    <text evidence="15">Cofactor biosynthesis; tocopherol biosynthesis.</text>
</comment>
<dbReference type="InterPro" id="IPR002893">
    <property type="entry name" value="Znf_MYND"/>
</dbReference>
<keyword evidence="13" id="KW-1133">Transmembrane helix</keyword>
<dbReference type="eggNOG" id="ENOG502QR5D">
    <property type="taxonomic scope" value="Eukaryota"/>
</dbReference>
<evidence type="ECO:0000256" key="10">
    <source>
        <dbReference type="ARBA" id="ARBA00022777"/>
    </source>
</evidence>
<dbReference type="InParanoid" id="J0LEG9"/>
<dbReference type="AlphaFoldDB" id="J0LEG9"/>
<dbReference type="OrthoDB" id="2869484at2759"/>
<comment type="subcellular location">
    <subcellularLocation>
        <location evidence="1">Membrane</location>
        <topology evidence="1">Multi-pass membrane protein</topology>
    </subcellularLocation>
    <subcellularLocation>
        <location evidence="2">Plastid</location>
        <location evidence="2">Chloroplast</location>
    </subcellularLocation>
</comment>
<evidence type="ECO:0000256" key="5">
    <source>
        <dbReference type="ARBA" id="ARBA00022640"/>
    </source>
</evidence>
<evidence type="ECO:0000256" key="1">
    <source>
        <dbReference type="ARBA" id="ARBA00004141"/>
    </source>
</evidence>
<keyword evidence="11" id="KW-0862">Zinc</keyword>
<evidence type="ECO:0000256" key="15">
    <source>
        <dbReference type="ARBA" id="ARBA00024015"/>
    </source>
</evidence>
<dbReference type="PANTHER" id="PTHR32523:SF8">
    <property type="entry name" value="DOLICHOL KINASE"/>
    <property type="match status" value="1"/>
</dbReference>
<organism evidence="20 21">
    <name type="scientific">Auricularia subglabra (strain TFB-10046 / SS5)</name>
    <name type="common">White-rot fungus</name>
    <name type="synonym">Auricularia delicata (strain TFB10046)</name>
    <dbReference type="NCBI Taxonomy" id="717982"/>
    <lineage>
        <taxon>Eukaryota</taxon>
        <taxon>Fungi</taxon>
        <taxon>Dikarya</taxon>
        <taxon>Basidiomycota</taxon>
        <taxon>Agaricomycotina</taxon>
        <taxon>Agaricomycetes</taxon>
        <taxon>Auriculariales</taxon>
        <taxon>Auriculariaceae</taxon>
        <taxon>Auricularia</taxon>
    </lineage>
</organism>
<dbReference type="EC" id="2.7.1.182" evidence="16"/>
<keyword evidence="14" id="KW-0472">Membrane</keyword>
<keyword evidence="9 18" id="KW-0863">Zinc-finger</keyword>
<dbReference type="SUPFAM" id="SSF144232">
    <property type="entry name" value="HIT/MYND zinc finger-like"/>
    <property type="match status" value="1"/>
</dbReference>
<evidence type="ECO:0000256" key="4">
    <source>
        <dbReference type="ARBA" id="ARBA00022528"/>
    </source>
</evidence>
<dbReference type="GO" id="GO:0010276">
    <property type="term" value="F:phytol kinase activity"/>
    <property type="evidence" value="ECO:0007669"/>
    <property type="project" value="UniProtKB-EC"/>
</dbReference>
<proteinExistence type="inferred from homology"/>
<sequence length="484" mass="53325">MHLSEFEAGLRDAACLEPKFCPVCALSIPDLLPDESPALVALQTQNHELWDLCMRNPSAPRVPDEETELRRRLQCNIDSCAHGRLAHGALLERWAFEHITDPLIMLRAVLCLCLSSCLYGLDPSTDYEESTVLSRAKNPRKRFRSSTGAWPTTPDQLFPYGAAQTLEALVHGCHSDDDDGCWWVLNAVMQLARPRVLPALLADKNIHTMLCSACILVVSHGTYLKIGMRVRSNGTAVSGEAALRDRPWLRSGRGLTIVAAFLQSVREGPYARPDDMYQFVAPAKLAMHQAAATPNQHDWRTIAQSLTPASAHVHEARNLVSDADVLASVARDPRAFAVVMVIRFALAALYSDKHCAGPACALTTLDADPARPPLPTCARCKLARYCSRDCQRADWASGHKRICRVLSALESVSPVSTSQRAYVLKIQNSSVPDEDLALVGRWAVSSSQYYRDMIRTEMAYPLLLDKARRQGGHSRAPLDPEAAS</sequence>
<evidence type="ECO:0000256" key="14">
    <source>
        <dbReference type="ARBA" id="ARBA00023136"/>
    </source>
</evidence>
<evidence type="ECO:0000256" key="6">
    <source>
        <dbReference type="ARBA" id="ARBA00022679"/>
    </source>
</evidence>
<evidence type="ECO:0000256" key="11">
    <source>
        <dbReference type="ARBA" id="ARBA00022833"/>
    </source>
</evidence>
<evidence type="ECO:0000256" key="16">
    <source>
        <dbReference type="ARBA" id="ARBA00039024"/>
    </source>
</evidence>
<evidence type="ECO:0000256" key="7">
    <source>
        <dbReference type="ARBA" id="ARBA00022692"/>
    </source>
</evidence>
<keyword evidence="5" id="KW-0934">Plastid</keyword>
<evidence type="ECO:0000256" key="18">
    <source>
        <dbReference type="PROSITE-ProRule" id="PRU00134"/>
    </source>
</evidence>
<comment type="catalytic activity">
    <reaction evidence="17">
        <text>phytol + CTP = phytyl phosphate + CDP + H(+)</text>
        <dbReference type="Rhea" id="RHEA:38055"/>
        <dbReference type="ChEBI" id="CHEBI:15378"/>
        <dbReference type="ChEBI" id="CHEBI:17327"/>
        <dbReference type="ChEBI" id="CHEBI:37563"/>
        <dbReference type="ChEBI" id="CHEBI:58069"/>
        <dbReference type="ChEBI" id="CHEBI:75483"/>
        <dbReference type="EC" id="2.7.1.182"/>
    </reaction>
</comment>
<evidence type="ECO:0000256" key="9">
    <source>
        <dbReference type="ARBA" id="ARBA00022771"/>
    </source>
</evidence>
<keyword evidence="10" id="KW-0418">Kinase</keyword>
<accession>J0LEG9</accession>
<dbReference type="PROSITE" id="PS50865">
    <property type="entry name" value="ZF_MYND_2"/>
    <property type="match status" value="1"/>
</dbReference>
<feature type="domain" description="MYND-type" evidence="19">
    <location>
        <begin position="360"/>
        <end position="403"/>
    </location>
</feature>
<dbReference type="Gene3D" id="6.10.140.2220">
    <property type="match status" value="1"/>
</dbReference>
<dbReference type="InterPro" id="IPR039606">
    <property type="entry name" value="Phytol/farnesol_kinase"/>
</dbReference>
<evidence type="ECO:0000256" key="17">
    <source>
        <dbReference type="ARBA" id="ARBA00048889"/>
    </source>
</evidence>
<evidence type="ECO:0000256" key="13">
    <source>
        <dbReference type="ARBA" id="ARBA00022989"/>
    </source>
</evidence>
<keyword evidence="4" id="KW-0150">Chloroplast</keyword>
<dbReference type="PANTHER" id="PTHR32523">
    <property type="entry name" value="PHYTOL KINASE 1, CHLOROPLASTIC"/>
    <property type="match status" value="1"/>
</dbReference>
<evidence type="ECO:0000256" key="3">
    <source>
        <dbReference type="ARBA" id="ARBA00010794"/>
    </source>
</evidence>
<keyword evidence="8" id="KW-0479">Metal-binding</keyword>
<evidence type="ECO:0000256" key="8">
    <source>
        <dbReference type="ARBA" id="ARBA00022723"/>
    </source>
</evidence>
<evidence type="ECO:0000256" key="12">
    <source>
        <dbReference type="ARBA" id="ARBA00022946"/>
    </source>
</evidence>
<evidence type="ECO:0000259" key="19">
    <source>
        <dbReference type="PROSITE" id="PS50865"/>
    </source>
</evidence>
<comment type="similarity">
    <text evidence="3">Belongs to the polyprenol kinase family.</text>
</comment>
<evidence type="ECO:0000313" key="21">
    <source>
        <dbReference type="Proteomes" id="UP000006514"/>
    </source>
</evidence>
<dbReference type="EMBL" id="JH687900">
    <property type="protein sequence ID" value="EJD35201.1"/>
    <property type="molecule type" value="Genomic_DNA"/>
</dbReference>
<keyword evidence="21" id="KW-1185">Reference proteome</keyword>
<reference evidence="21" key="1">
    <citation type="journal article" date="2012" name="Science">
        <title>The Paleozoic origin of enzymatic lignin decomposition reconstructed from 31 fungal genomes.</title>
        <authorList>
            <person name="Floudas D."/>
            <person name="Binder M."/>
            <person name="Riley R."/>
            <person name="Barry K."/>
            <person name="Blanchette R.A."/>
            <person name="Henrissat B."/>
            <person name="Martinez A.T."/>
            <person name="Otillar R."/>
            <person name="Spatafora J.W."/>
            <person name="Yadav J.S."/>
            <person name="Aerts A."/>
            <person name="Benoit I."/>
            <person name="Boyd A."/>
            <person name="Carlson A."/>
            <person name="Copeland A."/>
            <person name="Coutinho P.M."/>
            <person name="de Vries R.P."/>
            <person name="Ferreira P."/>
            <person name="Findley K."/>
            <person name="Foster B."/>
            <person name="Gaskell J."/>
            <person name="Glotzer D."/>
            <person name="Gorecki P."/>
            <person name="Heitman J."/>
            <person name="Hesse C."/>
            <person name="Hori C."/>
            <person name="Igarashi K."/>
            <person name="Jurgens J.A."/>
            <person name="Kallen N."/>
            <person name="Kersten P."/>
            <person name="Kohler A."/>
            <person name="Kuees U."/>
            <person name="Kumar T.K.A."/>
            <person name="Kuo A."/>
            <person name="LaButti K."/>
            <person name="Larrondo L.F."/>
            <person name="Lindquist E."/>
            <person name="Ling A."/>
            <person name="Lombard V."/>
            <person name="Lucas S."/>
            <person name="Lundell T."/>
            <person name="Martin R."/>
            <person name="McLaughlin D.J."/>
            <person name="Morgenstern I."/>
            <person name="Morin E."/>
            <person name="Murat C."/>
            <person name="Nagy L.G."/>
            <person name="Nolan M."/>
            <person name="Ohm R.A."/>
            <person name="Patyshakuliyeva A."/>
            <person name="Rokas A."/>
            <person name="Ruiz-Duenas F.J."/>
            <person name="Sabat G."/>
            <person name="Salamov A."/>
            <person name="Samejima M."/>
            <person name="Schmutz J."/>
            <person name="Slot J.C."/>
            <person name="St John F."/>
            <person name="Stenlid J."/>
            <person name="Sun H."/>
            <person name="Sun S."/>
            <person name="Syed K."/>
            <person name="Tsang A."/>
            <person name="Wiebenga A."/>
            <person name="Young D."/>
            <person name="Pisabarro A."/>
            <person name="Eastwood D.C."/>
            <person name="Martin F."/>
            <person name="Cullen D."/>
            <person name="Grigoriev I.V."/>
            <person name="Hibbett D.S."/>
        </authorList>
    </citation>
    <scope>NUCLEOTIDE SEQUENCE [LARGE SCALE GENOMIC DNA]</scope>
    <source>
        <strain evidence="21">TFB10046</strain>
    </source>
</reference>
<dbReference type="GO" id="GO:0016020">
    <property type="term" value="C:membrane"/>
    <property type="evidence" value="ECO:0007669"/>
    <property type="project" value="UniProtKB-SubCell"/>
</dbReference>
<protein>
    <recommendedName>
        <fullName evidence="16">phytol kinase</fullName>
        <ecNumber evidence="16">2.7.1.182</ecNumber>
    </recommendedName>
</protein>
<dbReference type="Proteomes" id="UP000006514">
    <property type="component" value="Unassembled WGS sequence"/>
</dbReference>
<keyword evidence="7" id="KW-0812">Transmembrane</keyword>